<reference evidence="1" key="1">
    <citation type="submission" date="2019-08" db="EMBL/GenBank/DDBJ databases">
        <authorList>
            <person name="Kucharzyk K."/>
            <person name="Murdoch R.W."/>
            <person name="Higgins S."/>
            <person name="Loffler F."/>
        </authorList>
    </citation>
    <scope>NUCLEOTIDE SEQUENCE</scope>
</reference>
<name>A0A645F9C4_9ZZZZ</name>
<proteinExistence type="predicted"/>
<dbReference type="EMBL" id="VSSQ01057021">
    <property type="protein sequence ID" value="MPN10837.1"/>
    <property type="molecule type" value="Genomic_DNA"/>
</dbReference>
<protein>
    <submittedName>
        <fullName evidence="1">Uncharacterized protein</fullName>
    </submittedName>
</protein>
<organism evidence="1">
    <name type="scientific">bioreactor metagenome</name>
    <dbReference type="NCBI Taxonomy" id="1076179"/>
    <lineage>
        <taxon>unclassified sequences</taxon>
        <taxon>metagenomes</taxon>
        <taxon>ecological metagenomes</taxon>
    </lineage>
</organism>
<sequence>MGSHQIGKPFINSVNMSRILCGLISDNWLFHALGQIHTMHAKQTVQHIAFQKGISPVDRLPGD</sequence>
<gene>
    <name evidence="1" type="ORF">SDC9_158134</name>
</gene>
<evidence type="ECO:0000313" key="1">
    <source>
        <dbReference type="EMBL" id="MPN10837.1"/>
    </source>
</evidence>
<accession>A0A645F9C4</accession>
<comment type="caution">
    <text evidence="1">The sequence shown here is derived from an EMBL/GenBank/DDBJ whole genome shotgun (WGS) entry which is preliminary data.</text>
</comment>
<dbReference type="AlphaFoldDB" id="A0A645F9C4"/>